<feature type="transmembrane region" description="Helical" evidence="1">
    <location>
        <begin position="74"/>
        <end position="91"/>
    </location>
</feature>
<keyword evidence="1" id="KW-0472">Membrane</keyword>
<dbReference type="Proteomes" id="UP000887577">
    <property type="component" value="Unplaced"/>
</dbReference>
<proteinExistence type="predicted"/>
<dbReference type="WBParaSite" id="PSU_v2.g13930.t1">
    <property type="protein sequence ID" value="PSU_v2.g13930.t1"/>
    <property type="gene ID" value="PSU_v2.g13930"/>
</dbReference>
<evidence type="ECO:0000313" key="2">
    <source>
        <dbReference type="Proteomes" id="UP000887577"/>
    </source>
</evidence>
<sequence>MTVEERKKVRKVLNAKGRADILVCPDDLIKGADGAVTPDQCEIMTEEERKEAQKAADKSGLGITVCPDNGVEKIGYGIGLIVVTLGYFFFINL</sequence>
<keyword evidence="1" id="KW-0812">Transmembrane</keyword>
<keyword evidence="2" id="KW-1185">Reference proteome</keyword>
<keyword evidence="1" id="KW-1133">Transmembrane helix</keyword>
<reference evidence="3" key="1">
    <citation type="submission" date="2022-11" db="UniProtKB">
        <authorList>
            <consortium name="WormBaseParasite"/>
        </authorList>
    </citation>
    <scope>IDENTIFICATION</scope>
</reference>
<protein>
    <submittedName>
        <fullName evidence="3">Uncharacterized protein</fullName>
    </submittedName>
</protein>
<dbReference type="AlphaFoldDB" id="A0A914Y8L9"/>
<accession>A0A914Y8L9</accession>
<evidence type="ECO:0000313" key="3">
    <source>
        <dbReference type="WBParaSite" id="PSU_v2.g13930.t1"/>
    </source>
</evidence>
<organism evidence="2 3">
    <name type="scientific">Panagrolaimus superbus</name>
    <dbReference type="NCBI Taxonomy" id="310955"/>
    <lineage>
        <taxon>Eukaryota</taxon>
        <taxon>Metazoa</taxon>
        <taxon>Ecdysozoa</taxon>
        <taxon>Nematoda</taxon>
        <taxon>Chromadorea</taxon>
        <taxon>Rhabditida</taxon>
        <taxon>Tylenchina</taxon>
        <taxon>Panagrolaimomorpha</taxon>
        <taxon>Panagrolaimoidea</taxon>
        <taxon>Panagrolaimidae</taxon>
        <taxon>Panagrolaimus</taxon>
    </lineage>
</organism>
<evidence type="ECO:0000256" key="1">
    <source>
        <dbReference type="SAM" id="Phobius"/>
    </source>
</evidence>
<name>A0A914Y8L9_9BILA</name>